<name>A0A2H3CMF7_ARMGA</name>
<reference evidence="2" key="1">
    <citation type="journal article" date="2017" name="Nat. Ecol. Evol.">
        <title>Genome expansion and lineage-specific genetic innovations in the forest pathogenic fungi Armillaria.</title>
        <authorList>
            <person name="Sipos G."/>
            <person name="Prasanna A.N."/>
            <person name="Walter M.C."/>
            <person name="O'Connor E."/>
            <person name="Balint B."/>
            <person name="Krizsan K."/>
            <person name="Kiss B."/>
            <person name="Hess J."/>
            <person name="Varga T."/>
            <person name="Slot J."/>
            <person name="Riley R."/>
            <person name="Boka B."/>
            <person name="Rigling D."/>
            <person name="Barry K."/>
            <person name="Lee J."/>
            <person name="Mihaltcheva S."/>
            <person name="LaButti K."/>
            <person name="Lipzen A."/>
            <person name="Waldron R."/>
            <person name="Moloney N.M."/>
            <person name="Sperisen C."/>
            <person name="Kredics L."/>
            <person name="Vagvoelgyi C."/>
            <person name="Patrignani A."/>
            <person name="Fitzpatrick D."/>
            <person name="Nagy I."/>
            <person name="Doyle S."/>
            <person name="Anderson J.B."/>
            <person name="Grigoriev I.V."/>
            <person name="Gueldener U."/>
            <person name="Muensterkoetter M."/>
            <person name="Nagy L.G."/>
        </authorList>
    </citation>
    <scope>NUCLEOTIDE SEQUENCE [LARGE SCALE GENOMIC DNA]</scope>
    <source>
        <strain evidence="2">Ar21-2</strain>
    </source>
</reference>
<proteinExistence type="predicted"/>
<gene>
    <name evidence="1" type="ORF">ARMGADRAFT_1090263</name>
</gene>
<evidence type="ECO:0000313" key="2">
    <source>
        <dbReference type="Proteomes" id="UP000217790"/>
    </source>
</evidence>
<protein>
    <submittedName>
        <fullName evidence="1">Uncharacterized protein</fullName>
    </submittedName>
</protein>
<dbReference type="InParanoid" id="A0A2H3CMF7"/>
<sequence>MHAVFDNSILTDLSRQHRDDPELEQNKDVRLSLQKYISISLVTPASRQEALFDLDLRNRPASLHKKWWSV</sequence>
<dbReference type="Proteomes" id="UP000217790">
    <property type="component" value="Unassembled WGS sequence"/>
</dbReference>
<dbReference type="AlphaFoldDB" id="A0A2H3CMF7"/>
<dbReference type="OrthoDB" id="5399006at2759"/>
<dbReference type="EMBL" id="KZ293716">
    <property type="protein sequence ID" value="PBK82554.1"/>
    <property type="molecule type" value="Genomic_DNA"/>
</dbReference>
<accession>A0A2H3CMF7</accession>
<keyword evidence="2" id="KW-1185">Reference proteome</keyword>
<evidence type="ECO:0000313" key="1">
    <source>
        <dbReference type="EMBL" id="PBK82554.1"/>
    </source>
</evidence>
<organism evidence="1 2">
    <name type="scientific">Armillaria gallica</name>
    <name type="common">Bulbous honey fungus</name>
    <name type="synonym">Armillaria bulbosa</name>
    <dbReference type="NCBI Taxonomy" id="47427"/>
    <lineage>
        <taxon>Eukaryota</taxon>
        <taxon>Fungi</taxon>
        <taxon>Dikarya</taxon>
        <taxon>Basidiomycota</taxon>
        <taxon>Agaricomycotina</taxon>
        <taxon>Agaricomycetes</taxon>
        <taxon>Agaricomycetidae</taxon>
        <taxon>Agaricales</taxon>
        <taxon>Marasmiineae</taxon>
        <taxon>Physalacriaceae</taxon>
        <taxon>Armillaria</taxon>
    </lineage>
</organism>